<dbReference type="GO" id="GO:0003713">
    <property type="term" value="F:transcription coactivator activity"/>
    <property type="evidence" value="ECO:0007669"/>
    <property type="project" value="TreeGrafter"/>
</dbReference>
<evidence type="ECO:0000256" key="7">
    <source>
        <dbReference type="ARBA" id="ARBA00023163"/>
    </source>
</evidence>
<evidence type="ECO:0000256" key="9">
    <source>
        <dbReference type="PROSITE-ProRule" id="PRU00146"/>
    </source>
</evidence>
<dbReference type="GO" id="GO:0045944">
    <property type="term" value="P:positive regulation of transcription by RNA polymerase II"/>
    <property type="evidence" value="ECO:0007669"/>
    <property type="project" value="TreeGrafter"/>
</dbReference>
<dbReference type="InterPro" id="IPR011011">
    <property type="entry name" value="Znf_FYVE_PHD"/>
</dbReference>
<evidence type="ECO:0000256" key="10">
    <source>
        <dbReference type="SAM" id="MobiDB-lite"/>
    </source>
</evidence>
<keyword evidence="4 9" id="KW-0863">Zinc-finger</keyword>
<feature type="domain" description="PHD-type" evidence="11">
    <location>
        <begin position="432"/>
        <end position="490"/>
    </location>
</feature>
<evidence type="ECO:0000256" key="8">
    <source>
        <dbReference type="ARBA" id="ARBA00023242"/>
    </source>
</evidence>
<evidence type="ECO:0000256" key="4">
    <source>
        <dbReference type="ARBA" id="ARBA00022771"/>
    </source>
</evidence>
<dbReference type="GO" id="GO:0042800">
    <property type="term" value="F:histone H3K4 methyltransferase activity"/>
    <property type="evidence" value="ECO:0007669"/>
    <property type="project" value="TreeGrafter"/>
</dbReference>
<comment type="subcellular location">
    <subcellularLocation>
        <location evidence="1">Nucleus</location>
    </subcellularLocation>
</comment>
<evidence type="ECO:0000256" key="3">
    <source>
        <dbReference type="ARBA" id="ARBA00022737"/>
    </source>
</evidence>
<keyword evidence="2" id="KW-0479">Metal-binding</keyword>
<feature type="region of interest" description="Disordered" evidence="10">
    <location>
        <begin position="1407"/>
        <end position="1430"/>
    </location>
</feature>
<proteinExistence type="predicted"/>
<dbReference type="SUPFAM" id="SSF57903">
    <property type="entry name" value="FYVE/PHD zinc finger"/>
    <property type="match status" value="2"/>
</dbReference>
<feature type="region of interest" description="Disordered" evidence="10">
    <location>
        <begin position="1303"/>
        <end position="1324"/>
    </location>
</feature>
<evidence type="ECO:0000256" key="1">
    <source>
        <dbReference type="ARBA" id="ARBA00004123"/>
    </source>
</evidence>
<feature type="region of interest" description="Disordered" evidence="10">
    <location>
        <begin position="1120"/>
        <end position="1155"/>
    </location>
</feature>
<feature type="region of interest" description="Disordered" evidence="10">
    <location>
        <begin position="638"/>
        <end position="662"/>
    </location>
</feature>
<keyword evidence="3" id="KW-0677">Repeat</keyword>
<dbReference type="SMART" id="SM00249">
    <property type="entry name" value="PHD"/>
    <property type="match status" value="3"/>
</dbReference>
<feature type="compositionally biased region" description="Basic and acidic residues" evidence="10">
    <location>
        <begin position="42"/>
        <end position="52"/>
    </location>
</feature>
<dbReference type="Gene3D" id="3.30.40.10">
    <property type="entry name" value="Zinc/RING finger domain, C3HC4 (zinc finger)"/>
    <property type="match status" value="2"/>
</dbReference>
<dbReference type="PROSITE" id="PS50016">
    <property type="entry name" value="ZF_PHD_2"/>
    <property type="match status" value="2"/>
</dbReference>
<dbReference type="Pfam" id="PF00628">
    <property type="entry name" value="PHD"/>
    <property type="match status" value="1"/>
</dbReference>
<dbReference type="Proteomes" id="UP000663829">
    <property type="component" value="Unassembled WGS sequence"/>
</dbReference>
<dbReference type="InterPro" id="IPR013083">
    <property type="entry name" value="Znf_RING/FYVE/PHD"/>
</dbReference>
<feature type="region of interest" description="Disordered" evidence="10">
    <location>
        <begin position="169"/>
        <end position="195"/>
    </location>
</feature>
<dbReference type="InterPro" id="IPR019787">
    <property type="entry name" value="Znf_PHD-finger"/>
</dbReference>
<comment type="caution">
    <text evidence="12">The sequence shown here is derived from an EMBL/GenBank/DDBJ whole genome shotgun (WGS) entry which is preliminary data.</text>
</comment>
<keyword evidence="14" id="KW-1185">Reference proteome</keyword>
<evidence type="ECO:0000256" key="2">
    <source>
        <dbReference type="ARBA" id="ARBA00022723"/>
    </source>
</evidence>
<dbReference type="CDD" id="cd15513">
    <property type="entry name" value="PHD5_KMT2C_like"/>
    <property type="match status" value="1"/>
</dbReference>
<gene>
    <name evidence="12" type="ORF">GPM918_LOCUS6495</name>
    <name evidence="13" type="ORF">SRO942_LOCUS6495</name>
</gene>
<evidence type="ECO:0000259" key="11">
    <source>
        <dbReference type="PROSITE" id="PS50016"/>
    </source>
</evidence>
<feature type="compositionally biased region" description="Polar residues" evidence="10">
    <location>
        <begin position="172"/>
        <end position="192"/>
    </location>
</feature>
<keyword evidence="5" id="KW-0862">Zinc</keyword>
<dbReference type="EMBL" id="CAJOBC010001002">
    <property type="protein sequence ID" value="CAF3646854.1"/>
    <property type="molecule type" value="Genomic_DNA"/>
</dbReference>
<dbReference type="PANTHER" id="PTHR45888">
    <property type="entry name" value="HL01030P-RELATED"/>
    <property type="match status" value="1"/>
</dbReference>
<feature type="region of interest" description="Disordered" evidence="10">
    <location>
        <begin position="27"/>
        <end position="63"/>
    </location>
</feature>
<feature type="domain" description="PHD-type" evidence="11">
    <location>
        <begin position="350"/>
        <end position="400"/>
    </location>
</feature>
<dbReference type="OrthoDB" id="308383at2759"/>
<sequence>MTSTPTCVVSLENIDVNDFCCPNSEPDLTSTPVQSPLLPKQESLDDGDRLFEGEESTEESFKARSISNRPPRTFATMNTQHQRYRTATISSLSSPHSSCDTIQIGFDESSSVSFDDATNAVKTIDEESLSSSTLILSQLNTVDDKKIGKNSLTSAVSYRVCKGKPSSIYRRASSSNGSSGCVQKKQLAQRTRNNGKRRIPITATVVCEEPLRRGRPKKSKEKTLSVAYPFQQSAMQANTDSDISTNKTTGTTSLPKHSIFCDDYYTVGVVKRDDDEHHAVTVLCSADEQFILDQDMCVCCGSFGLLDKEEGRLISCTQCGQCYHTFCAFGTGVTKLSKVILKRGWRCLDCTVCEGCGKTTDENLLLLCDDCDISYHTYCLQPPLDQVPKGNWKCQWCVRCLKCGSTAPGPSHNDSICSWKNNYTECDPCYSARVCSVCSKSYKDNELVLQCVKCERWSHAMCENIPNEDRINEQWNNDEWTFTCLLCKPSSSLSDQTVLIDRQRRISSFDQEISDHSSPSPPLAQPKRGIYDEGVYLTDSGLSQLKYIRTKLNNAIYSPPQVKKSKTVKKQNQNDEQTVATITSKTAGVHDETIVKKVNKLAKGYSGIGGFYTKSHGRSRSKRNNSVHQMDVNVYDEFDDMSMQRGNKSNRRKRKSTLEEHMPPEMQEAFFGNNLVVSTRTLASNKMTNDRHNNIDDYIMTNGSLAFLKSNDSCVMDENSGDIPTITSTTLTNHNDNSMYTIQLESDILNNLMKRKKISIQQQQQPRTTQGGVSNVKNMNDDDDINLFEQEGFEVLFNYFMGNSTIENVPVSSDIEDFIQFVTDERDGTIVNRSQSKDSAVHCSRSDLSVPTNPLTTGANDNSKQIISNMAREMMESTFGNNVTNQTIAQQQQHRINQNIVLNQNRNDSFVWMPVHSNDEQQLHQTNDHSLLNEIDYLRPVSQYQPVSLQLGMNNHIGSVNCLRPNQNDQLFQVTQAGTPEFYLPLIKSEPGTNNVLYHSFTSNQMLAMREMILKNQTCHTQLGKKHEQQQKTTLFPDKNDLFAQKDYFNNDGHFISDGLHSYAHFEQVTPAQFVNNDSSECSFPCFAQQQNSFRQQPRLYCLPPQSVTPHCSEYQTLLTEQQQPQQQQQTKRSKREIVSRPNKRRSGTPPVSLDCEISVNSATKSSSCFILPLRQPSSPNQQLECSRSDNVLPMTRKTSRIDSTQYVAADVLEKVDEVINDVIQGRGEISVSAGTSESYTSRQFQTSRRAAKQEQYTPTIDEKALSLLKETINIRSPSLFMTESISNNIEIKQENVCIGSSPGDLRIQSSSTPNRNSPMIRTSSIESSNPMTILVQNPFDETHHVSPNATLLHSPSNETTSKFLINSPQVSSVAPISQSPSKQHSLTNLHSPRNVATPNQMIEQSHLINNNNNPDGHLDASSPNRPQQA</sequence>
<keyword evidence="8" id="KW-0539">Nucleus</keyword>
<evidence type="ECO:0000256" key="6">
    <source>
        <dbReference type="ARBA" id="ARBA00023015"/>
    </source>
</evidence>
<dbReference type="GO" id="GO:0044666">
    <property type="term" value="C:MLL3/4 complex"/>
    <property type="evidence" value="ECO:0007669"/>
    <property type="project" value="TreeGrafter"/>
</dbReference>
<dbReference type="Proteomes" id="UP000681722">
    <property type="component" value="Unassembled WGS sequence"/>
</dbReference>
<dbReference type="EMBL" id="CAJNOQ010001002">
    <property type="protein sequence ID" value="CAF0859220.1"/>
    <property type="molecule type" value="Genomic_DNA"/>
</dbReference>
<protein>
    <recommendedName>
        <fullName evidence="11">PHD-type domain-containing protein</fullName>
    </recommendedName>
</protein>
<dbReference type="GO" id="GO:0008270">
    <property type="term" value="F:zinc ion binding"/>
    <property type="evidence" value="ECO:0007669"/>
    <property type="project" value="UniProtKB-KW"/>
</dbReference>
<keyword evidence="6" id="KW-0805">Transcription regulation</keyword>
<reference evidence="12" key="1">
    <citation type="submission" date="2021-02" db="EMBL/GenBank/DDBJ databases">
        <authorList>
            <person name="Nowell W R."/>
        </authorList>
    </citation>
    <scope>NUCLEOTIDE SEQUENCE</scope>
</reference>
<feature type="region of interest" description="Disordered" evidence="10">
    <location>
        <begin position="1374"/>
        <end position="1394"/>
    </location>
</feature>
<accession>A0A813WLQ5</accession>
<feature type="compositionally biased region" description="Polar residues" evidence="10">
    <location>
        <begin position="1308"/>
        <end position="1324"/>
    </location>
</feature>
<keyword evidence="7" id="KW-0804">Transcription</keyword>
<evidence type="ECO:0000313" key="13">
    <source>
        <dbReference type="EMBL" id="CAF3646854.1"/>
    </source>
</evidence>
<evidence type="ECO:0000313" key="12">
    <source>
        <dbReference type="EMBL" id="CAF0859220.1"/>
    </source>
</evidence>
<dbReference type="PANTHER" id="PTHR45888:SF6">
    <property type="entry name" value="HL01030P-RELATED"/>
    <property type="match status" value="1"/>
</dbReference>
<dbReference type="InterPro" id="IPR001965">
    <property type="entry name" value="Znf_PHD"/>
</dbReference>
<evidence type="ECO:0000256" key="5">
    <source>
        <dbReference type="ARBA" id="ARBA00022833"/>
    </source>
</evidence>
<feature type="non-terminal residue" evidence="12">
    <location>
        <position position="1"/>
    </location>
</feature>
<evidence type="ECO:0000313" key="14">
    <source>
        <dbReference type="Proteomes" id="UP000663829"/>
    </source>
</evidence>
<organism evidence="12 14">
    <name type="scientific">Didymodactylos carnosus</name>
    <dbReference type="NCBI Taxonomy" id="1234261"/>
    <lineage>
        <taxon>Eukaryota</taxon>
        <taxon>Metazoa</taxon>
        <taxon>Spiralia</taxon>
        <taxon>Gnathifera</taxon>
        <taxon>Rotifera</taxon>
        <taxon>Eurotatoria</taxon>
        <taxon>Bdelloidea</taxon>
        <taxon>Philodinida</taxon>
        <taxon>Philodinidae</taxon>
        <taxon>Didymodactylos</taxon>
    </lineage>
</organism>
<name>A0A813WLQ5_9BILA</name>